<reference evidence="12 13" key="1">
    <citation type="submission" date="2018-04" db="EMBL/GenBank/DDBJ databases">
        <title>Genomic Encyclopedia of Archaeal and Bacterial Type Strains, Phase II (KMG-II): from individual species to whole genera.</title>
        <authorList>
            <person name="Goeker M."/>
        </authorList>
    </citation>
    <scope>NUCLEOTIDE SEQUENCE [LARGE SCALE GENOMIC DNA]</scope>
    <source>
        <strain evidence="12 13">DSM 21823</strain>
    </source>
</reference>
<dbReference type="PANTHER" id="PTHR42716">
    <property type="entry name" value="L-ASPARTATE OXIDASE"/>
    <property type="match status" value="1"/>
</dbReference>
<dbReference type="Gene3D" id="1.20.58.100">
    <property type="entry name" value="Fumarate reductase/succinate dehydrogenase flavoprotein-like, C-terminal domain"/>
    <property type="match status" value="1"/>
</dbReference>
<feature type="domain" description="Fumarate reductase/succinate dehydrogenase flavoprotein-like C-terminal" evidence="11">
    <location>
        <begin position="460"/>
        <end position="492"/>
    </location>
</feature>
<dbReference type="Pfam" id="PF02910">
    <property type="entry name" value="Succ_DH_flav_C"/>
    <property type="match status" value="1"/>
</dbReference>
<dbReference type="InterPro" id="IPR003953">
    <property type="entry name" value="FAD-dep_OxRdtase_2_FAD-bd"/>
</dbReference>
<comment type="catalytic activity">
    <reaction evidence="9">
        <text>L-aspartate + O2 = iminosuccinate + H2O2</text>
        <dbReference type="Rhea" id="RHEA:25876"/>
        <dbReference type="ChEBI" id="CHEBI:15379"/>
        <dbReference type="ChEBI" id="CHEBI:16240"/>
        <dbReference type="ChEBI" id="CHEBI:29991"/>
        <dbReference type="ChEBI" id="CHEBI:77875"/>
        <dbReference type="EC" id="1.4.3.16"/>
    </reaction>
    <physiologicalReaction direction="left-to-right" evidence="9">
        <dbReference type="Rhea" id="RHEA:25877"/>
    </physiologicalReaction>
</comment>
<evidence type="ECO:0000313" key="12">
    <source>
        <dbReference type="EMBL" id="PTX42686.1"/>
    </source>
</evidence>
<evidence type="ECO:0000256" key="2">
    <source>
        <dbReference type="ARBA" id="ARBA00004950"/>
    </source>
</evidence>
<dbReference type="SUPFAM" id="SSF56425">
    <property type="entry name" value="Succinate dehydrogenase/fumarate reductase flavoprotein, catalytic domain"/>
    <property type="match status" value="1"/>
</dbReference>
<dbReference type="RefSeq" id="WP_108130704.1">
    <property type="nucleotide sequence ID" value="NZ_QBKP01000026.1"/>
</dbReference>
<keyword evidence="8" id="KW-0560">Oxidoreductase</keyword>
<dbReference type="InterPro" id="IPR037099">
    <property type="entry name" value="Fum_R/Succ_DH_flav-like_C_sf"/>
</dbReference>
<dbReference type="Pfam" id="PF00890">
    <property type="entry name" value="FAD_binding_2"/>
    <property type="match status" value="1"/>
</dbReference>
<evidence type="ECO:0000256" key="4">
    <source>
        <dbReference type="ARBA" id="ARBA00012173"/>
    </source>
</evidence>
<dbReference type="PANTHER" id="PTHR42716:SF2">
    <property type="entry name" value="L-ASPARTATE OXIDASE, CHLOROPLASTIC"/>
    <property type="match status" value="1"/>
</dbReference>
<evidence type="ECO:0000256" key="1">
    <source>
        <dbReference type="ARBA" id="ARBA00001974"/>
    </source>
</evidence>
<dbReference type="SUPFAM" id="SSF46977">
    <property type="entry name" value="Succinate dehydrogenase/fumarate reductase flavoprotein C-terminal domain"/>
    <property type="match status" value="1"/>
</dbReference>
<feature type="domain" description="FAD-dependent oxidoreductase 2 FAD-binding" evidence="10">
    <location>
        <begin position="7"/>
        <end position="377"/>
    </location>
</feature>
<keyword evidence="13" id="KW-1185">Reference proteome</keyword>
<organism evidence="12 13">
    <name type="scientific">Gemmobacter caeni</name>
    <dbReference type="NCBI Taxonomy" id="589035"/>
    <lineage>
        <taxon>Bacteria</taxon>
        <taxon>Pseudomonadati</taxon>
        <taxon>Pseudomonadota</taxon>
        <taxon>Alphaproteobacteria</taxon>
        <taxon>Rhodobacterales</taxon>
        <taxon>Paracoccaceae</taxon>
        <taxon>Gemmobacter</taxon>
    </lineage>
</organism>
<dbReference type="GO" id="GO:0008734">
    <property type="term" value="F:L-aspartate oxidase activity"/>
    <property type="evidence" value="ECO:0007669"/>
    <property type="project" value="UniProtKB-EC"/>
</dbReference>
<keyword evidence="5" id="KW-0285">Flavoprotein</keyword>
<evidence type="ECO:0000256" key="5">
    <source>
        <dbReference type="ARBA" id="ARBA00022630"/>
    </source>
</evidence>
<dbReference type="Proteomes" id="UP000244224">
    <property type="component" value="Unassembled WGS sequence"/>
</dbReference>
<dbReference type="UniPathway" id="UPA00253">
    <property type="reaction ID" value="UER00326"/>
</dbReference>
<comment type="similarity">
    <text evidence="3">Belongs to the FAD-dependent oxidoreductase 2 family. NadB subfamily.</text>
</comment>
<evidence type="ECO:0000256" key="9">
    <source>
        <dbReference type="ARBA" id="ARBA00048305"/>
    </source>
</evidence>
<dbReference type="Gene3D" id="3.50.50.60">
    <property type="entry name" value="FAD/NAD(P)-binding domain"/>
    <property type="match status" value="1"/>
</dbReference>
<proteinExistence type="inferred from homology"/>
<dbReference type="AlphaFoldDB" id="A0A2T6AFW9"/>
<evidence type="ECO:0000256" key="3">
    <source>
        <dbReference type="ARBA" id="ARBA00008562"/>
    </source>
</evidence>
<sequence length="515" mass="51725">MIETGRIVILGAGIAALTAALRLAPRPVLVISPDPLGQGASSAWAQGGVAAALGPDDSVAAHVADTVVAGAGIVDVAVAQAVAEAAPEAVAALVALGVPFDRDAAGAFALSREAAHGQARVARVQGDSAGAAIMARLIAALRNTPSVQVLEGFAAERLALSSGCVTGVWLGRADVPSQPVLLKTPAVLLASGGAAGLYAITTNPGRVRGQGLGLAARAGARVADAEFVQFHPTAIACGGDPAPLATEALRGEGALLVNSRGLRFMAGAHPAAELAPRDIVARAVFAQSQSGLAPALDARAIFAGNGKAHFPTVAAACAQAGIDPARQPIPVAAAAHYHMGGVACDLRGRSSLPGLWVAGEVAATGLHGANRLASNGLLEALVMATRAAADLAENLPPGEAPEVHLAPQVVGLGPDPAMVADLRGLMTDCCGVIRSESGLRRALGDLALMSRRALPEPMLNMVAAATLIAAAALLRCESRGGHFRADHPQPDPTLARRSRLTLAEAEALRDEKVPA</sequence>
<dbReference type="InterPro" id="IPR036188">
    <property type="entry name" value="FAD/NAD-bd_sf"/>
</dbReference>
<dbReference type="NCBIfam" id="NF005701">
    <property type="entry name" value="PRK07512.1"/>
    <property type="match status" value="1"/>
</dbReference>
<name>A0A2T6AFW9_9RHOB</name>
<dbReference type="EMBL" id="QBKP01000026">
    <property type="protein sequence ID" value="PTX42686.1"/>
    <property type="molecule type" value="Genomic_DNA"/>
</dbReference>
<evidence type="ECO:0000259" key="11">
    <source>
        <dbReference type="Pfam" id="PF02910"/>
    </source>
</evidence>
<evidence type="ECO:0000256" key="6">
    <source>
        <dbReference type="ARBA" id="ARBA00022642"/>
    </source>
</evidence>
<dbReference type="GO" id="GO:0034628">
    <property type="term" value="P:'de novo' NAD+ biosynthetic process from L-aspartate"/>
    <property type="evidence" value="ECO:0007669"/>
    <property type="project" value="TreeGrafter"/>
</dbReference>
<evidence type="ECO:0000313" key="13">
    <source>
        <dbReference type="Proteomes" id="UP000244224"/>
    </source>
</evidence>
<comment type="cofactor">
    <cofactor evidence="1">
        <name>FAD</name>
        <dbReference type="ChEBI" id="CHEBI:57692"/>
    </cofactor>
</comment>
<dbReference type="FunFam" id="3.90.700.10:FF:000002">
    <property type="entry name" value="L-aspartate oxidase"/>
    <property type="match status" value="1"/>
</dbReference>
<dbReference type="InterPro" id="IPR005288">
    <property type="entry name" value="NadB"/>
</dbReference>
<evidence type="ECO:0000256" key="8">
    <source>
        <dbReference type="ARBA" id="ARBA00023002"/>
    </source>
</evidence>
<dbReference type="PRINTS" id="PR00368">
    <property type="entry name" value="FADPNR"/>
</dbReference>
<dbReference type="InterPro" id="IPR027477">
    <property type="entry name" value="Succ_DH/fumarate_Rdtase_cat_sf"/>
</dbReference>
<keyword evidence="7" id="KW-0274">FAD</keyword>
<keyword evidence="6" id="KW-0662">Pyridine nucleotide biosynthesis</keyword>
<dbReference type="SUPFAM" id="SSF51905">
    <property type="entry name" value="FAD/NAD(P)-binding domain"/>
    <property type="match status" value="1"/>
</dbReference>
<protein>
    <recommendedName>
        <fullName evidence="4">L-aspartate oxidase</fullName>
        <ecNumber evidence="4">1.4.3.16</ecNumber>
    </recommendedName>
</protein>
<gene>
    <name evidence="12" type="ORF">C8N34_12620</name>
</gene>
<evidence type="ECO:0000256" key="7">
    <source>
        <dbReference type="ARBA" id="ARBA00022827"/>
    </source>
</evidence>
<accession>A0A2T6AFW9</accession>
<dbReference type="EC" id="1.4.3.16" evidence="4"/>
<dbReference type="OrthoDB" id="9806724at2"/>
<evidence type="ECO:0000259" key="10">
    <source>
        <dbReference type="Pfam" id="PF00890"/>
    </source>
</evidence>
<dbReference type="InterPro" id="IPR015939">
    <property type="entry name" value="Fum_Rdtase/Succ_DH_flav-like_C"/>
</dbReference>
<dbReference type="Gene3D" id="3.90.700.10">
    <property type="entry name" value="Succinate dehydrogenase/fumarate reductase flavoprotein, catalytic domain"/>
    <property type="match status" value="1"/>
</dbReference>
<comment type="caution">
    <text evidence="12">The sequence shown here is derived from an EMBL/GenBank/DDBJ whole genome shotgun (WGS) entry which is preliminary data.</text>
</comment>
<comment type="pathway">
    <text evidence="2">Cofactor biosynthesis; NAD(+) biosynthesis; iminoaspartate from L-aspartate (oxidase route): step 1/1.</text>
</comment>